<dbReference type="GO" id="GO:0016765">
    <property type="term" value="F:transferase activity, transferring alkyl or aryl (other than methyl) groups"/>
    <property type="evidence" value="ECO:0007669"/>
    <property type="project" value="InterPro"/>
</dbReference>
<dbReference type="GeneID" id="25915058"/>
<feature type="non-terminal residue" evidence="1">
    <location>
        <position position="155"/>
    </location>
</feature>
<keyword evidence="2" id="KW-1185">Reference proteome</keyword>
<evidence type="ECO:0000313" key="1">
    <source>
        <dbReference type="EMBL" id="KNC72885.1"/>
    </source>
</evidence>
<accession>A0A0L0F832</accession>
<dbReference type="RefSeq" id="XP_014146787.1">
    <property type="nucleotide sequence ID" value="XM_014291312.1"/>
</dbReference>
<dbReference type="AlphaFoldDB" id="A0A0L0F832"/>
<gene>
    <name evidence="1" type="ORF">SARC_14554</name>
</gene>
<dbReference type="SUPFAM" id="SSF64005">
    <property type="entry name" value="Undecaprenyl diphosphate synthase"/>
    <property type="match status" value="1"/>
</dbReference>
<proteinExistence type="predicted"/>
<reference evidence="1 2" key="1">
    <citation type="submission" date="2011-02" db="EMBL/GenBank/DDBJ databases">
        <title>The Genome Sequence of Sphaeroforma arctica JP610.</title>
        <authorList>
            <consortium name="The Broad Institute Genome Sequencing Platform"/>
            <person name="Russ C."/>
            <person name="Cuomo C."/>
            <person name="Young S.K."/>
            <person name="Zeng Q."/>
            <person name="Gargeya S."/>
            <person name="Alvarado L."/>
            <person name="Berlin A."/>
            <person name="Chapman S.B."/>
            <person name="Chen Z."/>
            <person name="Freedman E."/>
            <person name="Gellesch M."/>
            <person name="Goldberg J."/>
            <person name="Griggs A."/>
            <person name="Gujja S."/>
            <person name="Heilman E."/>
            <person name="Heiman D."/>
            <person name="Howarth C."/>
            <person name="Mehta T."/>
            <person name="Neiman D."/>
            <person name="Pearson M."/>
            <person name="Roberts A."/>
            <person name="Saif S."/>
            <person name="Shea T."/>
            <person name="Shenoy N."/>
            <person name="Sisk P."/>
            <person name="Stolte C."/>
            <person name="Sykes S."/>
            <person name="White J."/>
            <person name="Yandava C."/>
            <person name="Burger G."/>
            <person name="Gray M.W."/>
            <person name="Holland P.W.H."/>
            <person name="King N."/>
            <person name="Lang F.B.F."/>
            <person name="Roger A.J."/>
            <person name="Ruiz-Trillo I."/>
            <person name="Haas B."/>
            <person name="Nusbaum C."/>
            <person name="Birren B."/>
        </authorList>
    </citation>
    <scope>NUCLEOTIDE SEQUENCE [LARGE SCALE GENOMIC DNA]</scope>
    <source>
        <strain evidence="1 2">JP610</strain>
    </source>
</reference>
<dbReference type="Proteomes" id="UP000054560">
    <property type="component" value="Unassembled WGS sequence"/>
</dbReference>
<name>A0A0L0F832_9EUKA</name>
<evidence type="ECO:0000313" key="2">
    <source>
        <dbReference type="Proteomes" id="UP000054560"/>
    </source>
</evidence>
<sequence>MASLKARCAQILSWCATCVFMAFAFSVSLLEILLDSTGITVRTTKKSLSYITFKCISVLYNVRSQAKQYSERAQWILNGTLAALQAWCYSIKTQTRGTYKLHEKFTNLLFRDIPKAPRHVAIIVNEECNVERMGSIVAWCIAIGVPKISLYDQQG</sequence>
<protein>
    <submittedName>
        <fullName evidence="1">Uncharacterized protein</fullName>
    </submittedName>
</protein>
<dbReference type="EMBL" id="KQ246367">
    <property type="protein sequence ID" value="KNC72885.1"/>
    <property type="molecule type" value="Genomic_DNA"/>
</dbReference>
<dbReference type="InterPro" id="IPR036424">
    <property type="entry name" value="UPP_synth-like_sf"/>
</dbReference>
<organism evidence="1 2">
    <name type="scientific">Sphaeroforma arctica JP610</name>
    <dbReference type="NCBI Taxonomy" id="667725"/>
    <lineage>
        <taxon>Eukaryota</taxon>
        <taxon>Ichthyosporea</taxon>
        <taxon>Ichthyophonida</taxon>
        <taxon>Sphaeroforma</taxon>
    </lineage>
</organism>